<reference evidence="1" key="1">
    <citation type="submission" date="2020-03" db="EMBL/GenBank/DDBJ databases">
        <title>Ferranicluibacter endophyticum gen. nov., sp. nov., a new genus isolated from Rubus ulmifolius Schott. stem.</title>
        <authorList>
            <person name="Roca-Couso R."/>
            <person name="Flores-Felix J.D."/>
            <person name="Igual J.M."/>
            <person name="Rivas R."/>
        </authorList>
    </citation>
    <scope>NUCLEOTIDE SEQUENCE</scope>
    <source>
        <strain evidence="1">CRRU44</strain>
    </source>
</reference>
<comment type="caution">
    <text evidence="1">The sequence shown here is derived from an EMBL/GenBank/DDBJ whole genome shotgun (WGS) entry which is preliminary data.</text>
</comment>
<dbReference type="AlphaFoldDB" id="A0AA43ZJ93"/>
<dbReference type="EMBL" id="JAANCM010000023">
    <property type="protein sequence ID" value="NHT78940.1"/>
    <property type="molecule type" value="Genomic_DNA"/>
</dbReference>
<dbReference type="Proteomes" id="UP001155840">
    <property type="component" value="Unassembled WGS sequence"/>
</dbReference>
<protein>
    <submittedName>
        <fullName evidence="1">Uncharacterized protein</fullName>
    </submittedName>
</protein>
<dbReference type="RefSeq" id="WP_167131089.1">
    <property type="nucleotide sequence ID" value="NZ_JAANCM010000023.1"/>
</dbReference>
<keyword evidence="2" id="KW-1185">Reference proteome</keyword>
<organism evidence="1 2">
    <name type="scientific">Ferranicluibacter rubi</name>
    <dbReference type="NCBI Taxonomy" id="2715133"/>
    <lineage>
        <taxon>Bacteria</taxon>
        <taxon>Pseudomonadati</taxon>
        <taxon>Pseudomonadota</taxon>
        <taxon>Alphaproteobacteria</taxon>
        <taxon>Hyphomicrobiales</taxon>
        <taxon>Rhizobiaceae</taxon>
        <taxon>Ferranicluibacter</taxon>
    </lineage>
</organism>
<sequence>MTFFEARAADVAQLEAEQAFALADGRADFAAIYAEAIETTARQLMTYSPEAGEAHFLNADGWTAATMAFAKVAELRIQEAVEQEIVDTFERGEITKPNIFVGILEELQEDGEGAFINVRGFKITAEGDRLIMTAEDGERRSFPTDNLDTE</sequence>
<evidence type="ECO:0000313" key="1">
    <source>
        <dbReference type="EMBL" id="NHT78940.1"/>
    </source>
</evidence>
<accession>A0AA43ZJ93</accession>
<name>A0AA43ZJ93_9HYPH</name>
<evidence type="ECO:0000313" key="2">
    <source>
        <dbReference type="Proteomes" id="UP001155840"/>
    </source>
</evidence>
<gene>
    <name evidence="1" type="ORF">G8E10_24890</name>
</gene>
<proteinExistence type="predicted"/>